<dbReference type="InterPro" id="IPR009056">
    <property type="entry name" value="Cyt_c-like_dom"/>
</dbReference>
<dbReference type="InterPro" id="IPR036909">
    <property type="entry name" value="Cyt_c-like_dom_sf"/>
</dbReference>
<evidence type="ECO:0000259" key="8">
    <source>
        <dbReference type="PROSITE" id="PS51007"/>
    </source>
</evidence>
<dbReference type="PROSITE" id="PS51007">
    <property type="entry name" value="CYTC"/>
    <property type="match status" value="1"/>
</dbReference>
<name>A0A191ZHJ1_9GAMM</name>
<dbReference type="PANTHER" id="PTHR33751:SF9">
    <property type="entry name" value="CYTOCHROME C4"/>
    <property type="match status" value="1"/>
</dbReference>
<gene>
    <name evidence="9" type="ORF">A9404_08185</name>
</gene>
<keyword evidence="2 6" id="KW-0349">Heme</keyword>
<evidence type="ECO:0000313" key="10">
    <source>
        <dbReference type="Proteomes" id="UP000078596"/>
    </source>
</evidence>
<dbReference type="RefSeq" id="WP_066100067.1">
    <property type="nucleotide sequence ID" value="NZ_CP016027.1"/>
</dbReference>
<keyword evidence="3 6" id="KW-0479">Metal-binding</keyword>
<dbReference type="Pfam" id="PF00034">
    <property type="entry name" value="Cytochrom_C"/>
    <property type="match status" value="1"/>
</dbReference>
<dbReference type="PANTHER" id="PTHR33751">
    <property type="entry name" value="CBB3-TYPE CYTOCHROME C OXIDASE SUBUNIT FIXP"/>
    <property type="match status" value="1"/>
</dbReference>
<keyword evidence="7" id="KW-0732">Signal</keyword>
<evidence type="ECO:0000256" key="7">
    <source>
        <dbReference type="SAM" id="SignalP"/>
    </source>
</evidence>
<dbReference type="InterPro" id="IPR050597">
    <property type="entry name" value="Cytochrome_c_Oxidase_Subunit"/>
</dbReference>
<dbReference type="GO" id="GO:0009055">
    <property type="term" value="F:electron transfer activity"/>
    <property type="evidence" value="ECO:0007669"/>
    <property type="project" value="InterPro"/>
</dbReference>
<evidence type="ECO:0000256" key="4">
    <source>
        <dbReference type="ARBA" id="ARBA00022982"/>
    </source>
</evidence>
<dbReference type="GO" id="GO:0020037">
    <property type="term" value="F:heme binding"/>
    <property type="evidence" value="ECO:0007669"/>
    <property type="project" value="InterPro"/>
</dbReference>
<accession>A0A191ZHJ1</accession>
<dbReference type="KEGG" id="haz:A9404_08185"/>
<proteinExistence type="predicted"/>
<reference evidence="9 10" key="1">
    <citation type="submission" date="2016-06" db="EMBL/GenBank/DDBJ databases">
        <title>Insight into the functional genes involving in sulfur oxidation in Pearl River water.</title>
        <authorList>
            <person name="Luo J."/>
            <person name="Tan X."/>
            <person name="Lin W."/>
        </authorList>
    </citation>
    <scope>NUCLEOTIDE SEQUENCE [LARGE SCALE GENOMIC DNA]</scope>
    <source>
        <strain evidence="9 10">LS2</strain>
    </source>
</reference>
<organism evidence="9 10">
    <name type="scientific">Halothiobacillus diazotrophicus</name>
    <dbReference type="NCBI Taxonomy" id="1860122"/>
    <lineage>
        <taxon>Bacteria</taxon>
        <taxon>Pseudomonadati</taxon>
        <taxon>Pseudomonadota</taxon>
        <taxon>Gammaproteobacteria</taxon>
        <taxon>Chromatiales</taxon>
        <taxon>Halothiobacillaceae</taxon>
        <taxon>Halothiobacillus</taxon>
    </lineage>
</organism>
<feature type="signal peptide" evidence="7">
    <location>
        <begin position="1"/>
        <end position="21"/>
    </location>
</feature>
<keyword evidence="4" id="KW-0249">Electron transport</keyword>
<dbReference type="SUPFAM" id="SSF46626">
    <property type="entry name" value="Cytochrome c"/>
    <property type="match status" value="1"/>
</dbReference>
<keyword evidence="10" id="KW-1185">Reference proteome</keyword>
<keyword evidence="5 6" id="KW-0408">Iron</keyword>
<evidence type="ECO:0000256" key="2">
    <source>
        <dbReference type="ARBA" id="ARBA00022617"/>
    </source>
</evidence>
<protein>
    <recommendedName>
        <fullName evidence="8">Cytochrome c domain-containing protein</fullName>
    </recommendedName>
</protein>
<evidence type="ECO:0000256" key="6">
    <source>
        <dbReference type="PROSITE-ProRule" id="PRU00433"/>
    </source>
</evidence>
<dbReference type="AlphaFoldDB" id="A0A191ZHJ1"/>
<dbReference type="GO" id="GO:0046872">
    <property type="term" value="F:metal ion binding"/>
    <property type="evidence" value="ECO:0007669"/>
    <property type="project" value="UniProtKB-KW"/>
</dbReference>
<evidence type="ECO:0000313" key="9">
    <source>
        <dbReference type="EMBL" id="ANJ67361.1"/>
    </source>
</evidence>
<dbReference type="Gene3D" id="1.10.760.10">
    <property type="entry name" value="Cytochrome c-like domain"/>
    <property type="match status" value="1"/>
</dbReference>
<keyword evidence="1" id="KW-0813">Transport</keyword>
<dbReference type="Proteomes" id="UP000078596">
    <property type="component" value="Chromosome"/>
</dbReference>
<evidence type="ECO:0000256" key="3">
    <source>
        <dbReference type="ARBA" id="ARBA00022723"/>
    </source>
</evidence>
<dbReference type="OrthoDB" id="9796421at2"/>
<feature type="domain" description="Cytochrome c" evidence="8">
    <location>
        <begin position="23"/>
        <end position="112"/>
    </location>
</feature>
<feature type="chain" id="PRO_5008250401" description="Cytochrome c domain-containing protein" evidence="7">
    <location>
        <begin position="22"/>
        <end position="112"/>
    </location>
</feature>
<dbReference type="STRING" id="1860122.A9404_08185"/>
<dbReference type="EMBL" id="CP016027">
    <property type="protein sequence ID" value="ANJ67361.1"/>
    <property type="molecule type" value="Genomic_DNA"/>
</dbReference>
<evidence type="ECO:0000256" key="1">
    <source>
        <dbReference type="ARBA" id="ARBA00022448"/>
    </source>
</evidence>
<sequence>MKKMTVLMLAAGLMTSGAAMAGGDAAAGKTLFDASCASCHGMQAQGQGMFPKLAGMSAADIKTTLAAFKAGDMATLKKHNLGGPNYAIMAPNAAGLSDQDMENLGAYIATLK</sequence>
<evidence type="ECO:0000256" key="5">
    <source>
        <dbReference type="ARBA" id="ARBA00023004"/>
    </source>
</evidence>